<dbReference type="GO" id="GO:0016020">
    <property type="term" value="C:membrane"/>
    <property type="evidence" value="ECO:0007669"/>
    <property type="project" value="UniProtKB-SubCell"/>
</dbReference>
<dbReference type="PANTHER" id="PTHR43833">
    <property type="entry name" value="POTASSIUM CHANNEL PROTEIN 2-RELATED-RELATED"/>
    <property type="match status" value="1"/>
</dbReference>
<dbReference type="Proteomes" id="UP001183582">
    <property type="component" value="Unassembled WGS sequence"/>
</dbReference>
<evidence type="ECO:0000259" key="8">
    <source>
        <dbReference type="PROSITE" id="PS51201"/>
    </source>
</evidence>
<dbReference type="PROSITE" id="PS51202">
    <property type="entry name" value="RCK_C"/>
    <property type="match status" value="1"/>
</dbReference>
<evidence type="ECO:0000256" key="2">
    <source>
        <dbReference type="ARBA" id="ARBA00022448"/>
    </source>
</evidence>
<keyword evidence="3 7" id="KW-0812">Transmembrane</keyword>
<dbReference type="InterPro" id="IPR050721">
    <property type="entry name" value="Trk_Ktr_HKT_K-transport"/>
</dbReference>
<dbReference type="Pfam" id="PF02254">
    <property type="entry name" value="TrkA_N"/>
    <property type="match status" value="1"/>
</dbReference>
<evidence type="ECO:0000256" key="3">
    <source>
        <dbReference type="ARBA" id="ARBA00022692"/>
    </source>
</evidence>
<feature type="transmembrane region" description="Helical" evidence="7">
    <location>
        <begin position="16"/>
        <end position="42"/>
    </location>
</feature>
<dbReference type="AlphaFoldDB" id="A0AAJ2LVP9"/>
<comment type="caution">
    <text evidence="10">The sequence shown here is derived from an EMBL/GenBank/DDBJ whole genome shotgun (WGS) entry which is preliminary data.</text>
</comment>
<keyword evidence="4 7" id="KW-1133">Transmembrane helix</keyword>
<evidence type="ECO:0000256" key="5">
    <source>
        <dbReference type="ARBA" id="ARBA00023065"/>
    </source>
</evidence>
<dbReference type="InterPro" id="IPR003445">
    <property type="entry name" value="Cat_transpt"/>
</dbReference>
<dbReference type="InterPro" id="IPR003148">
    <property type="entry name" value="RCK_N"/>
</dbReference>
<evidence type="ECO:0000313" key="10">
    <source>
        <dbReference type="EMBL" id="MDS0245500.1"/>
    </source>
</evidence>
<dbReference type="SUPFAM" id="SSF116726">
    <property type="entry name" value="TrkA C-terminal domain-like"/>
    <property type="match status" value="1"/>
</dbReference>
<name>A0AAJ2LVP9_9MICO</name>
<gene>
    <name evidence="10" type="ORF">KZC50_07730</name>
</gene>
<protein>
    <submittedName>
        <fullName evidence="10">NAD-binding protein</fullName>
    </submittedName>
</protein>
<organism evidence="10 11">
    <name type="scientific">Microbacterium aurantiacum</name>
    <dbReference type="NCBI Taxonomy" id="162393"/>
    <lineage>
        <taxon>Bacteria</taxon>
        <taxon>Bacillati</taxon>
        <taxon>Actinomycetota</taxon>
        <taxon>Actinomycetes</taxon>
        <taxon>Micrococcales</taxon>
        <taxon>Microbacteriaceae</taxon>
        <taxon>Microbacterium</taxon>
    </lineage>
</organism>
<evidence type="ECO:0000256" key="7">
    <source>
        <dbReference type="SAM" id="Phobius"/>
    </source>
</evidence>
<dbReference type="EMBL" id="JAHWXH010000001">
    <property type="protein sequence ID" value="MDS0245500.1"/>
    <property type="molecule type" value="Genomic_DNA"/>
</dbReference>
<evidence type="ECO:0000256" key="6">
    <source>
        <dbReference type="ARBA" id="ARBA00023136"/>
    </source>
</evidence>
<dbReference type="Pfam" id="PF02386">
    <property type="entry name" value="TrkH"/>
    <property type="match status" value="1"/>
</dbReference>
<evidence type="ECO:0000256" key="4">
    <source>
        <dbReference type="ARBA" id="ARBA00022989"/>
    </source>
</evidence>
<keyword evidence="6 7" id="KW-0472">Membrane</keyword>
<dbReference type="RefSeq" id="WP_310891257.1">
    <property type="nucleotide sequence ID" value="NZ_BAAAGR010000001.1"/>
</dbReference>
<dbReference type="InterPro" id="IPR036721">
    <property type="entry name" value="RCK_C_sf"/>
</dbReference>
<keyword evidence="2" id="KW-0813">Transport</keyword>
<evidence type="ECO:0000313" key="11">
    <source>
        <dbReference type="Proteomes" id="UP001183582"/>
    </source>
</evidence>
<dbReference type="PROSITE" id="PS51201">
    <property type="entry name" value="RCK_N"/>
    <property type="match status" value="1"/>
</dbReference>
<keyword evidence="5" id="KW-0406">Ion transport</keyword>
<dbReference type="InterPro" id="IPR006037">
    <property type="entry name" value="RCK_C"/>
</dbReference>
<feature type="domain" description="RCK N-terminal" evidence="8">
    <location>
        <begin position="97"/>
        <end position="213"/>
    </location>
</feature>
<comment type="subcellular location">
    <subcellularLocation>
        <location evidence="1">Membrane</location>
        <topology evidence="1">Multi-pass membrane protein</topology>
    </subcellularLocation>
</comment>
<dbReference type="GeneID" id="301458112"/>
<evidence type="ECO:0000256" key="1">
    <source>
        <dbReference type="ARBA" id="ARBA00004141"/>
    </source>
</evidence>
<dbReference type="InterPro" id="IPR036291">
    <property type="entry name" value="NAD(P)-bd_dom_sf"/>
</dbReference>
<dbReference type="PANTHER" id="PTHR43833:SF7">
    <property type="entry name" value="KTR SYSTEM POTASSIUM UPTAKE PROTEIN C"/>
    <property type="match status" value="1"/>
</dbReference>
<accession>A0AAJ2LVP9</accession>
<dbReference type="Gene3D" id="3.40.50.720">
    <property type="entry name" value="NAD(P)-binding Rossmann-like Domain"/>
    <property type="match status" value="1"/>
</dbReference>
<dbReference type="GO" id="GO:0006813">
    <property type="term" value="P:potassium ion transport"/>
    <property type="evidence" value="ECO:0007669"/>
    <property type="project" value="InterPro"/>
</dbReference>
<sequence length="311" mass="33488">MNIFGKRLSRAVHRQAIAVVLMAMGAVIVATIALMLVTGYPFDRVLFEAVSAFGTVGLSTGITYELPPAAEVILAALMFLGRIGPLFSEKSRRIAEADSVAVIGLGRFGSALAEELMASGTEVLGIDVSEEIVQSFNGVLTQVVRADSTKEEVLRQLAVDQFDRVVVAIGDDVQASTLTASVLLHLNVPVIWAKAIGEQHGRILEQLGVHHVIFPEKDMGRRVAHLVRGAAMDYLEVERGYAMAKISPPQVIRGIPLGQTGIRKSHGITVTAYKTLAEQWRNADNQTVVNEGDTILIVGPTAQVEAFAQLR</sequence>
<dbReference type="GO" id="GO:0008324">
    <property type="term" value="F:monoatomic cation transmembrane transporter activity"/>
    <property type="evidence" value="ECO:0007669"/>
    <property type="project" value="InterPro"/>
</dbReference>
<evidence type="ECO:0000259" key="9">
    <source>
        <dbReference type="PROSITE" id="PS51202"/>
    </source>
</evidence>
<reference evidence="10 11" key="1">
    <citation type="submission" date="2021-06" db="EMBL/GenBank/DDBJ databases">
        <title>Genome-based taxonomic framework of Microbacterium strains isolated from marine environment, the description of four new species and reclassification of four preexisting species.</title>
        <authorList>
            <person name="Lee S.D."/>
            <person name="Kim S.-M."/>
            <person name="Byeon Y.-S."/>
            <person name="Yang H.L."/>
            <person name="Kim I.S."/>
        </authorList>
    </citation>
    <scope>NUCLEOTIDE SEQUENCE [LARGE SCALE GENOMIC DNA]</scope>
    <source>
        <strain evidence="10 11">KACC 20514</strain>
    </source>
</reference>
<dbReference type="Gene3D" id="3.30.70.1450">
    <property type="entry name" value="Regulator of K+ conductance, C-terminal domain"/>
    <property type="match status" value="1"/>
</dbReference>
<dbReference type="SUPFAM" id="SSF51735">
    <property type="entry name" value="NAD(P)-binding Rossmann-fold domains"/>
    <property type="match status" value="1"/>
</dbReference>
<feature type="domain" description="RCK C-terminal" evidence="9">
    <location>
        <begin position="229"/>
        <end position="311"/>
    </location>
</feature>
<proteinExistence type="predicted"/>